<dbReference type="Pfam" id="PF13392">
    <property type="entry name" value="HNH_3"/>
    <property type="match status" value="1"/>
</dbReference>
<dbReference type="AlphaFoldDB" id="A0A1F6NK46"/>
<accession>A0A1F6NK46</accession>
<dbReference type="Proteomes" id="UP000177803">
    <property type="component" value="Unassembled WGS sequence"/>
</dbReference>
<dbReference type="InterPro" id="IPR003615">
    <property type="entry name" value="HNH_nuc"/>
</dbReference>
<evidence type="ECO:0000313" key="3">
    <source>
        <dbReference type="Proteomes" id="UP000177803"/>
    </source>
</evidence>
<protein>
    <recommendedName>
        <fullName evidence="1">HNH nuclease domain-containing protein</fullName>
    </recommendedName>
</protein>
<proteinExistence type="predicted"/>
<dbReference type="SMART" id="SM00507">
    <property type="entry name" value="HNHc"/>
    <property type="match status" value="1"/>
</dbReference>
<sequence length="158" mass="18240">MRTKSWSKEKLTEAVKSSFSLRQVINKLGLKPAGGNYTQINKFIKQYNLNNSHFRGKGWSRGMIGIGKPRLSLAQILTKNNTFQSFKLKKRLFKANLKRRCCEECGWNRTSADGRLPLELDHINGDSSDNRLENLRVLCPNCHSLKPTHRGRNRKNKR</sequence>
<name>A0A1F6NK46_9BACT</name>
<evidence type="ECO:0000313" key="2">
    <source>
        <dbReference type="EMBL" id="OGH84271.1"/>
    </source>
</evidence>
<feature type="domain" description="HNH nuclease" evidence="1">
    <location>
        <begin position="92"/>
        <end position="144"/>
    </location>
</feature>
<comment type="caution">
    <text evidence="2">The sequence shown here is derived from an EMBL/GenBank/DDBJ whole genome shotgun (WGS) entry which is preliminary data.</text>
</comment>
<evidence type="ECO:0000259" key="1">
    <source>
        <dbReference type="SMART" id="SM00507"/>
    </source>
</evidence>
<dbReference type="EMBL" id="MFQR01000032">
    <property type="protein sequence ID" value="OGH84271.1"/>
    <property type="molecule type" value="Genomic_DNA"/>
</dbReference>
<reference evidence="2 3" key="1">
    <citation type="journal article" date="2016" name="Nat. Commun.">
        <title>Thousands of microbial genomes shed light on interconnected biogeochemical processes in an aquifer system.</title>
        <authorList>
            <person name="Anantharaman K."/>
            <person name="Brown C.T."/>
            <person name="Hug L.A."/>
            <person name="Sharon I."/>
            <person name="Castelle C.J."/>
            <person name="Probst A.J."/>
            <person name="Thomas B.C."/>
            <person name="Singh A."/>
            <person name="Wilkins M.J."/>
            <person name="Karaoz U."/>
            <person name="Brodie E.L."/>
            <person name="Williams K.H."/>
            <person name="Hubbard S.S."/>
            <person name="Banfield J.F."/>
        </authorList>
    </citation>
    <scope>NUCLEOTIDE SEQUENCE [LARGE SCALE GENOMIC DNA]</scope>
</reference>
<gene>
    <name evidence="2" type="ORF">A2261_02630</name>
</gene>
<dbReference type="CDD" id="cd00085">
    <property type="entry name" value="HNHc"/>
    <property type="match status" value="1"/>
</dbReference>
<organism evidence="2 3">
    <name type="scientific">Candidatus Magasanikbacteria bacterium RIFOXYA2_FULL_44_8</name>
    <dbReference type="NCBI Taxonomy" id="1798696"/>
    <lineage>
        <taxon>Bacteria</taxon>
        <taxon>Candidatus Magasanikiibacteriota</taxon>
    </lineage>
</organism>